<feature type="binding site" evidence="10">
    <location>
        <position position="36"/>
    </location>
    <ligand>
        <name>ATP</name>
        <dbReference type="ChEBI" id="CHEBI:30616"/>
    </ligand>
</feature>
<dbReference type="HAMAP" id="MF_00039">
    <property type="entry name" value="Adenylate_kinase_AK6"/>
    <property type="match status" value="1"/>
</dbReference>
<keyword evidence="7 10" id="KW-0418">Kinase</keyword>
<evidence type="ECO:0000313" key="12">
    <source>
        <dbReference type="RefSeq" id="XP_030746985.1"/>
    </source>
</evidence>
<comment type="subcellular location">
    <subcellularLocation>
        <location evidence="10">Cytoplasm</location>
    </subcellularLocation>
    <subcellularLocation>
        <location evidence="10">Nucleus</location>
    </subcellularLocation>
</comment>
<accession>A0A6J2X7M0</accession>
<evidence type="ECO:0000256" key="9">
    <source>
        <dbReference type="ARBA" id="ARBA00023242"/>
    </source>
</evidence>
<keyword evidence="6 10" id="KW-0547">Nucleotide-binding</keyword>
<dbReference type="InterPro" id="IPR020618">
    <property type="entry name" value="Adenyl_kinase_AK6"/>
</dbReference>
<organism evidence="11 12">
    <name type="scientific">Sitophilus oryzae</name>
    <name type="common">Rice weevil</name>
    <name type="synonym">Curculio oryzae</name>
    <dbReference type="NCBI Taxonomy" id="7048"/>
    <lineage>
        <taxon>Eukaryota</taxon>
        <taxon>Metazoa</taxon>
        <taxon>Ecdysozoa</taxon>
        <taxon>Arthropoda</taxon>
        <taxon>Hexapoda</taxon>
        <taxon>Insecta</taxon>
        <taxon>Pterygota</taxon>
        <taxon>Neoptera</taxon>
        <taxon>Endopterygota</taxon>
        <taxon>Coleoptera</taxon>
        <taxon>Polyphaga</taxon>
        <taxon>Cucujiformia</taxon>
        <taxon>Curculionidae</taxon>
        <taxon>Dryophthorinae</taxon>
        <taxon>Sitophilus</taxon>
    </lineage>
</organism>
<dbReference type="GO" id="GO:0005524">
    <property type="term" value="F:ATP binding"/>
    <property type="evidence" value="ECO:0007669"/>
    <property type="project" value="UniProtKB-KW"/>
</dbReference>
<dbReference type="InterPro" id="IPR027417">
    <property type="entry name" value="P-loop_NTPase"/>
</dbReference>
<evidence type="ECO:0000256" key="5">
    <source>
        <dbReference type="ARBA" id="ARBA00022679"/>
    </source>
</evidence>
<keyword evidence="3 10" id="KW-0690">Ribosome biogenesis</keyword>
<evidence type="ECO:0000256" key="7">
    <source>
        <dbReference type="ARBA" id="ARBA00022777"/>
    </source>
</evidence>
<comment type="subunit">
    <text evidence="10">Monomer and homodimer. Interacts with small ribosomal subunit protein uS11. Not a structural component of 43S pre-ribosomes, but transiently interacts with them by binding to uS11.</text>
</comment>
<evidence type="ECO:0000256" key="1">
    <source>
        <dbReference type="ARBA" id="ARBA00000582"/>
    </source>
</evidence>
<dbReference type="FunFam" id="3.40.50.300:FF:000372">
    <property type="entry name" value="Adenylate kinase isoenzyme 6 homolog"/>
    <property type="match status" value="1"/>
</dbReference>
<dbReference type="SUPFAM" id="SSF52540">
    <property type="entry name" value="P-loop containing nucleoside triphosphate hydrolases"/>
    <property type="match status" value="1"/>
</dbReference>
<dbReference type="Gene3D" id="3.40.50.300">
    <property type="entry name" value="P-loop containing nucleotide triphosphate hydrolases"/>
    <property type="match status" value="1"/>
</dbReference>
<evidence type="ECO:0000256" key="8">
    <source>
        <dbReference type="ARBA" id="ARBA00022840"/>
    </source>
</evidence>
<protein>
    <recommendedName>
        <fullName evidence="10">Adenylate kinase isoenzyme 6 homolog</fullName>
        <shortName evidence="10">AK6</shortName>
        <ecNumber evidence="10">2.7.4.3</ecNumber>
    </recommendedName>
    <alternativeName>
        <fullName evidence="10">Dual activity adenylate kinase/ATPase</fullName>
        <shortName evidence="10">AK/ATPase</shortName>
    </alternativeName>
</protein>
<dbReference type="Pfam" id="PF13238">
    <property type="entry name" value="AAA_18"/>
    <property type="match status" value="1"/>
</dbReference>
<comment type="similarity">
    <text evidence="10">Belongs to the adenylate kinase family. AK6 subfamily.</text>
</comment>
<dbReference type="GO" id="GO:0004017">
    <property type="term" value="F:AMP kinase activity"/>
    <property type="evidence" value="ECO:0007669"/>
    <property type="project" value="UniProtKB-UniRule"/>
</dbReference>
<keyword evidence="8 10" id="KW-0067">ATP-binding</keyword>
<dbReference type="GO" id="GO:0016887">
    <property type="term" value="F:ATP hydrolysis activity"/>
    <property type="evidence" value="ECO:0007669"/>
    <property type="project" value="UniProtKB-UniRule"/>
</dbReference>
<feature type="binding site" evidence="10">
    <location>
        <position position="35"/>
    </location>
    <ligand>
        <name>ATP</name>
        <dbReference type="ChEBI" id="CHEBI:30616"/>
    </ligand>
</feature>
<comment type="catalytic activity">
    <reaction evidence="10">
        <text>ATP + H2O = ADP + phosphate + H(+)</text>
        <dbReference type="Rhea" id="RHEA:13065"/>
        <dbReference type="ChEBI" id="CHEBI:15377"/>
        <dbReference type="ChEBI" id="CHEBI:15378"/>
        <dbReference type="ChEBI" id="CHEBI:30616"/>
        <dbReference type="ChEBI" id="CHEBI:43474"/>
        <dbReference type="ChEBI" id="CHEBI:456216"/>
    </reaction>
</comment>
<dbReference type="PANTHER" id="PTHR12595">
    <property type="entry name" value="POS9-ACTIVATING FACTOR FAP7-RELATED"/>
    <property type="match status" value="1"/>
</dbReference>
<feature type="region of interest" description="NMPbind" evidence="10">
    <location>
        <begin position="51"/>
        <end position="74"/>
    </location>
</feature>
<dbReference type="OrthoDB" id="10251185at2759"/>
<comment type="catalytic activity">
    <reaction evidence="1 10">
        <text>AMP + ATP = 2 ADP</text>
        <dbReference type="Rhea" id="RHEA:12973"/>
        <dbReference type="ChEBI" id="CHEBI:30616"/>
        <dbReference type="ChEBI" id="CHEBI:456215"/>
        <dbReference type="ChEBI" id="CHEBI:456216"/>
        <dbReference type="EC" id="2.7.4.3"/>
    </reaction>
</comment>
<dbReference type="PANTHER" id="PTHR12595:SF0">
    <property type="entry name" value="ADENYLATE KINASE ISOENZYME 6"/>
    <property type="match status" value="1"/>
</dbReference>
<feature type="region of interest" description="LID" evidence="10">
    <location>
        <begin position="126"/>
        <end position="136"/>
    </location>
</feature>
<evidence type="ECO:0000256" key="2">
    <source>
        <dbReference type="ARBA" id="ARBA00022490"/>
    </source>
</evidence>
<dbReference type="Proteomes" id="UP000504635">
    <property type="component" value="Unplaced"/>
</dbReference>
<dbReference type="FunCoup" id="A0A6J2X7M0">
    <property type="interactions" value="1895"/>
</dbReference>
<feature type="binding site" evidence="10">
    <location>
        <position position="33"/>
    </location>
    <ligand>
        <name>ATP</name>
        <dbReference type="ChEBI" id="CHEBI:30616"/>
    </ligand>
</feature>
<keyword evidence="4 10" id="KW-0698">rRNA processing</keyword>
<dbReference type="GO" id="GO:0005634">
    <property type="term" value="C:nucleus"/>
    <property type="evidence" value="ECO:0007669"/>
    <property type="project" value="UniProtKB-SubCell"/>
</dbReference>
<feature type="binding site" evidence="10">
    <location>
        <position position="34"/>
    </location>
    <ligand>
        <name>ATP</name>
        <dbReference type="ChEBI" id="CHEBI:30616"/>
    </ligand>
</feature>
<dbReference type="KEGG" id="soy:115875624"/>
<name>A0A6J2X7M0_SITOR</name>
<evidence type="ECO:0000256" key="3">
    <source>
        <dbReference type="ARBA" id="ARBA00022517"/>
    </source>
</evidence>
<dbReference type="InParanoid" id="A0A6J2X7M0"/>
<feature type="binding site" evidence="10">
    <location>
        <position position="31"/>
    </location>
    <ligand>
        <name>ATP</name>
        <dbReference type="ChEBI" id="CHEBI:30616"/>
    </ligand>
</feature>
<keyword evidence="11" id="KW-1185">Reference proteome</keyword>
<gene>
    <name evidence="12" type="primary">LOC115875624</name>
</gene>
<dbReference type="AlphaFoldDB" id="A0A6J2X7M0"/>
<dbReference type="RefSeq" id="XP_030746985.1">
    <property type="nucleotide sequence ID" value="XM_030891125.1"/>
</dbReference>
<reference evidence="12" key="1">
    <citation type="submission" date="2025-08" db="UniProtKB">
        <authorList>
            <consortium name="RefSeq"/>
        </authorList>
    </citation>
    <scope>IDENTIFICATION</scope>
    <source>
        <tissue evidence="12">Gonads</tissue>
    </source>
</reference>
<proteinExistence type="inferred from homology"/>
<evidence type="ECO:0000256" key="10">
    <source>
        <dbReference type="HAMAP-Rule" id="MF_03173"/>
    </source>
</evidence>
<keyword evidence="2 10" id="KW-0963">Cytoplasm</keyword>
<dbReference type="GO" id="GO:0006364">
    <property type="term" value="P:rRNA processing"/>
    <property type="evidence" value="ECO:0007669"/>
    <property type="project" value="UniProtKB-KW"/>
</dbReference>
<comment type="caution">
    <text evidence="10">Lacks conserved residue(s) required for the propagation of feature annotation.</text>
</comment>
<keyword evidence="5 10" id="KW-0808">Transferase</keyword>
<dbReference type="GO" id="GO:0042274">
    <property type="term" value="P:ribosomal small subunit biogenesis"/>
    <property type="evidence" value="ECO:0007669"/>
    <property type="project" value="UniProtKB-UniRule"/>
</dbReference>
<evidence type="ECO:0000313" key="11">
    <source>
        <dbReference type="Proteomes" id="UP000504635"/>
    </source>
</evidence>
<dbReference type="CTD" id="102157402"/>
<feature type="binding site" evidence="10">
    <location>
        <position position="127"/>
    </location>
    <ligand>
        <name>ATP</name>
        <dbReference type="ChEBI" id="CHEBI:30616"/>
    </ligand>
</feature>
<sequence length="190" mass="21985">MESEEDDMDCAPVVPNIKRDAPNILITGTPGVGKSTLCKKVAETTGMNWLEISKIAKENNCLEEYDEVYQCPVLDEDKLMDGLEETMCQGGNIVDYHSCEFFPERWFDVVFVLRTDNTTLYDRLIKRGYAGKKLEDNVDCEIFQVVLDEAKNSYKENLIHELSSVTPENLEQNLEKIYLWIQHWFENNQT</sequence>
<comment type="function">
    <text evidence="10">Broad-specificity nucleoside monophosphate (NMP) kinase that catalyzes the reversible transfer of the terminal phosphate group between nucleoside triphosphates and monophosphates. Has also ATPase activity. Involved in the late cytoplasmic maturation steps of the 40S ribosomal particles, specifically 18S rRNA maturation. While NMP activity is not required for ribosome maturation, ATPase activity is. Associates transiently with small ribosomal subunit protein uS11. ATP hydrolysis breaks the interaction with uS11. May temporarily remove uS11 from the ribosome to enable a conformational change of the ribosomal RNA that is needed for the final maturation step of the small ribosomal subunit. Its NMP activity may have a role in nuclear energy homeostasis.</text>
</comment>
<dbReference type="GeneID" id="115875624"/>
<dbReference type="GO" id="GO:0005737">
    <property type="term" value="C:cytoplasm"/>
    <property type="evidence" value="ECO:0007669"/>
    <property type="project" value="UniProtKB-SubCell"/>
</dbReference>
<evidence type="ECO:0000256" key="4">
    <source>
        <dbReference type="ARBA" id="ARBA00022552"/>
    </source>
</evidence>
<evidence type="ECO:0000256" key="6">
    <source>
        <dbReference type="ARBA" id="ARBA00022741"/>
    </source>
</evidence>
<keyword evidence="9 10" id="KW-0539">Nucleus</keyword>
<dbReference type="EC" id="2.7.4.3" evidence="10"/>